<name>A0A5J4ZLP2_9ASTE</name>
<dbReference type="GO" id="GO:0005634">
    <property type="term" value="C:nucleus"/>
    <property type="evidence" value="ECO:0007669"/>
    <property type="project" value="UniProtKB-SubCell"/>
</dbReference>
<feature type="domain" description="N-acetyltransferase ESCO acetyl-transferase" evidence="12">
    <location>
        <begin position="282"/>
        <end position="349"/>
    </location>
</feature>
<dbReference type="OrthoDB" id="428854at2759"/>
<reference evidence="13 14" key="1">
    <citation type="submission" date="2019-09" db="EMBL/GenBank/DDBJ databases">
        <title>A chromosome-level genome assembly of the Chinese tupelo Nyssa sinensis.</title>
        <authorList>
            <person name="Yang X."/>
            <person name="Kang M."/>
            <person name="Yang Y."/>
            <person name="Xiong H."/>
            <person name="Wang M."/>
            <person name="Zhang Z."/>
            <person name="Wang Z."/>
            <person name="Wu H."/>
            <person name="Ma T."/>
            <person name="Liu J."/>
            <person name="Xi Z."/>
        </authorList>
    </citation>
    <scope>NUCLEOTIDE SEQUENCE [LARGE SCALE GENOMIC DNA]</scope>
    <source>
        <strain evidence="13">J267</strain>
        <tissue evidence="13">Leaf</tissue>
    </source>
</reference>
<feature type="region of interest" description="Disordered" evidence="10">
    <location>
        <begin position="1"/>
        <end position="77"/>
    </location>
</feature>
<dbReference type="EMBL" id="CM018050">
    <property type="protein sequence ID" value="KAA8518462.1"/>
    <property type="molecule type" value="Genomic_DNA"/>
</dbReference>
<dbReference type="AlphaFoldDB" id="A0A5J4ZLP2"/>
<dbReference type="GO" id="GO:0061733">
    <property type="term" value="F:protein-lysine-acetyltransferase activity"/>
    <property type="evidence" value="ECO:0007669"/>
    <property type="project" value="TreeGrafter"/>
</dbReference>
<dbReference type="Pfam" id="PF13880">
    <property type="entry name" value="Acetyltransf_13"/>
    <property type="match status" value="1"/>
</dbReference>
<protein>
    <recommendedName>
        <fullName evidence="15">N-acetyltransferase domain-containing protein</fullName>
    </recommendedName>
</protein>
<dbReference type="Pfam" id="PF13878">
    <property type="entry name" value="zf-C2H2_3"/>
    <property type="match status" value="1"/>
</dbReference>
<comment type="subcellular location">
    <subcellularLocation>
        <location evidence="1">Nucleus</location>
    </subcellularLocation>
</comment>
<keyword evidence="5" id="KW-0863">Zinc-finger</keyword>
<organism evidence="13 14">
    <name type="scientific">Nyssa sinensis</name>
    <dbReference type="NCBI Taxonomy" id="561372"/>
    <lineage>
        <taxon>Eukaryota</taxon>
        <taxon>Viridiplantae</taxon>
        <taxon>Streptophyta</taxon>
        <taxon>Embryophyta</taxon>
        <taxon>Tracheophyta</taxon>
        <taxon>Spermatophyta</taxon>
        <taxon>Magnoliopsida</taxon>
        <taxon>eudicotyledons</taxon>
        <taxon>Gunneridae</taxon>
        <taxon>Pentapetalae</taxon>
        <taxon>asterids</taxon>
        <taxon>Cornales</taxon>
        <taxon>Nyssaceae</taxon>
        <taxon>Nyssa</taxon>
    </lineage>
</organism>
<comment type="similarity">
    <text evidence="2">Belongs to the acetyltransferase family. ECO subfamily.</text>
</comment>
<evidence type="ECO:0000256" key="1">
    <source>
        <dbReference type="ARBA" id="ARBA00004123"/>
    </source>
</evidence>
<evidence type="ECO:0008006" key="15">
    <source>
        <dbReference type="Google" id="ProtNLM"/>
    </source>
</evidence>
<keyword evidence="6" id="KW-0862">Zinc</keyword>
<evidence type="ECO:0000256" key="10">
    <source>
        <dbReference type="SAM" id="MobiDB-lite"/>
    </source>
</evidence>
<accession>A0A5J4ZLP2</accession>
<evidence type="ECO:0000259" key="12">
    <source>
        <dbReference type="Pfam" id="PF13880"/>
    </source>
</evidence>
<proteinExistence type="inferred from homology"/>
<dbReference type="InterPro" id="IPR028009">
    <property type="entry name" value="ESCO_Acetyltransf_dom"/>
</dbReference>
<feature type="compositionally biased region" description="Basic and acidic residues" evidence="10">
    <location>
        <begin position="60"/>
        <end position="70"/>
    </location>
</feature>
<dbReference type="PANTHER" id="PTHR45884:SF2">
    <property type="entry name" value="N-ACETYLTRANSFERASE ECO"/>
    <property type="match status" value="1"/>
</dbReference>
<keyword evidence="7" id="KW-0539">Nucleus</keyword>
<evidence type="ECO:0000256" key="2">
    <source>
        <dbReference type="ARBA" id="ARBA00005816"/>
    </source>
</evidence>
<dbReference type="InterPro" id="IPR028005">
    <property type="entry name" value="AcTrfase_ESCO_Znf_dom"/>
</dbReference>
<evidence type="ECO:0000313" key="14">
    <source>
        <dbReference type="Proteomes" id="UP000325577"/>
    </source>
</evidence>
<dbReference type="PANTHER" id="PTHR45884">
    <property type="entry name" value="N-ACETYLTRANSFERASE ECO"/>
    <property type="match status" value="1"/>
</dbReference>
<evidence type="ECO:0000313" key="13">
    <source>
        <dbReference type="EMBL" id="KAA8518462.1"/>
    </source>
</evidence>
<keyword evidence="8" id="KW-0131">Cell cycle</keyword>
<dbReference type="GO" id="GO:0000785">
    <property type="term" value="C:chromatin"/>
    <property type="evidence" value="ECO:0007669"/>
    <property type="project" value="TreeGrafter"/>
</dbReference>
<dbReference type="Proteomes" id="UP000325577">
    <property type="component" value="Linkage Group LG7"/>
</dbReference>
<evidence type="ECO:0000256" key="7">
    <source>
        <dbReference type="ARBA" id="ARBA00023242"/>
    </source>
</evidence>
<evidence type="ECO:0000256" key="9">
    <source>
        <dbReference type="ARBA" id="ARBA00023315"/>
    </source>
</evidence>
<keyword evidence="9" id="KW-0012">Acyltransferase</keyword>
<feature type="compositionally biased region" description="Acidic residues" evidence="10">
    <location>
        <begin position="29"/>
        <end position="38"/>
    </location>
</feature>
<dbReference type="GO" id="GO:0007064">
    <property type="term" value="P:mitotic sister chromatid cohesion"/>
    <property type="evidence" value="ECO:0007669"/>
    <property type="project" value="TreeGrafter"/>
</dbReference>
<evidence type="ECO:0000256" key="5">
    <source>
        <dbReference type="ARBA" id="ARBA00022771"/>
    </source>
</evidence>
<evidence type="ECO:0000256" key="8">
    <source>
        <dbReference type="ARBA" id="ARBA00023306"/>
    </source>
</evidence>
<evidence type="ECO:0000256" key="4">
    <source>
        <dbReference type="ARBA" id="ARBA00022723"/>
    </source>
</evidence>
<dbReference type="GO" id="GO:0008270">
    <property type="term" value="F:zinc ion binding"/>
    <property type="evidence" value="ECO:0007669"/>
    <property type="project" value="UniProtKB-KW"/>
</dbReference>
<keyword evidence="4" id="KW-0479">Metal-binding</keyword>
<evidence type="ECO:0000256" key="3">
    <source>
        <dbReference type="ARBA" id="ARBA00022679"/>
    </source>
</evidence>
<evidence type="ECO:0000259" key="11">
    <source>
        <dbReference type="Pfam" id="PF13878"/>
    </source>
</evidence>
<evidence type="ECO:0000256" key="6">
    <source>
        <dbReference type="ARBA" id="ARBA00022833"/>
    </source>
</evidence>
<gene>
    <name evidence="13" type="ORF">F0562_015936</name>
</gene>
<keyword evidence="14" id="KW-1185">Reference proteome</keyword>
<feature type="domain" description="N-acetyltransferase ESCO zinc-finger" evidence="11">
    <location>
        <begin position="91"/>
        <end position="130"/>
    </location>
</feature>
<sequence>MQSKISSFFKAPSSAPKSTDPPLVFNDLFDGDDANEGEPEIRITYKRRAPIPDSGTNGESSRELETKPDSGDSLPLANFGKTLNKKRNYAQFHLELGQSDFLLHTCTTCGFKYAAGDEGDEKVHTTFHKNYTHGIQFRGWRKERVIQMPSLGGGRIILVSGDDPPAQRNKVQEVVKMMEMELGGGWVFHEHCKVYLYVSSQRIAGCLVTEPVKKAYKVLSNLVDGRSNTAGKKEARPNSTTIQFGNVSFQREVIRRSPSANGSEVLDGNLDGAIFCEREAIPAVCGIRAIWVTPSNRRKHIASHLLDAARQSFCMGVVLKQSQLAFSQPTSAGKALASSYTGTCSFLVYKTSDLEAWRRSESLRIRSLSTSSIARNRNRGRRIVGRFRLPVRLTSLQSLAKRIVLFLVVLKRSRRERRRKPKQGGAVEFGDYVPEEKWSPSPEKFLLLRRNQPELNVSQVSSYVSSYYNQIAPSEFVDYNNRLQNLQIEREQYLMMKSRFNLNSNGNLISDSESFPRLEDSYAVSISTMMTSNRALCEECMDANREGQSGAVPLLYIRHRHGRVPVTSRSDC</sequence>
<keyword evidence="3" id="KW-0808">Transferase</keyword>